<evidence type="ECO:0000313" key="1">
    <source>
        <dbReference type="EMBL" id="KZN69894.1"/>
    </source>
</evidence>
<gene>
    <name evidence="1" type="ORF">N478_10380</name>
</gene>
<dbReference type="AlphaFoldDB" id="A0A167PB95"/>
<proteinExistence type="predicted"/>
<accession>A0A167PB95</accession>
<dbReference type="EMBL" id="AUXX01000003">
    <property type="protein sequence ID" value="KZN69894.1"/>
    <property type="molecule type" value="Genomic_DNA"/>
</dbReference>
<reference evidence="1 2" key="1">
    <citation type="submission" date="2013-07" db="EMBL/GenBank/DDBJ databases">
        <title>Comparative Genomic and Metabolomic Analysis of Twelve Strains of Pseudoalteromonas luteoviolacea.</title>
        <authorList>
            <person name="Vynne N.G."/>
            <person name="Mansson M."/>
            <person name="Gram L."/>
        </authorList>
    </citation>
    <scope>NUCLEOTIDE SEQUENCE [LARGE SCALE GENOMIC DNA]</scope>
    <source>
        <strain evidence="1 2">S4060-1</strain>
    </source>
</reference>
<dbReference type="RefSeq" id="WP_063372736.1">
    <property type="nucleotide sequence ID" value="NZ_AUXX01000003.1"/>
</dbReference>
<protein>
    <submittedName>
        <fullName evidence="1">Uncharacterized protein</fullName>
    </submittedName>
</protein>
<name>A0A167PB95_9GAMM</name>
<comment type="caution">
    <text evidence="1">The sequence shown here is derived from an EMBL/GenBank/DDBJ whole genome shotgun (WGS) entry which is preliminary data.</text>
</comment>
<dbReference type="Proteomes" id="UP000076661">
    <property type="component" value="Unassembled WGS sequence"/>
</dbReference>
<sequence>MKLNKKHLKKLTHENALSKQQTPNIAGGVGKFTYGGCTATAGDCAPNTYNDGTCPSHSPELTGCACPTTSPIICF</sequence>
<evidence type="ECO:0000313" key="2">
    <source>
        <dbReference type="Proteomes" id="UP000076661"/>
    </source>
</evidence>
<dbReference type="PATRIC" id="fig|1365257.3.peg.458"/>
<organism evidence="1 2">
    <name type="scientific">Pseudoalteromonas luteoviolacea S4060-1</name>
    <dbReference type="NCBI Taxonomy" id="1365257"/>
    <lineage>
        <taxon>Bacteria</taxon>
        <taxon>Pseudomonadati</taxon>
        <taxon>Pseudomonadota</taxon>
        <taxon>Gammaproteobacteria</taxon>
        <taxon>Alteromonadales</taxon>
        <taxon>Pseudoalteromonadaceae</taxon>
        <taxon>Pseudoalteromonas</taxon>
    </lineage>
</organism>